<dbReference type="SUPFAM" id="SSF49265">
    <property type="entry name" value="Fibronectin type III"/>
    <property type="match status" value="2"/>
</dbReference>
<evidence type="ECO:0000256" key="2">
    <source>
        <dbReference type="SAM" id="SignalP"/>
    </source>
</evidence>
<dbReference type="Gene3D" id="2.180.10.10">
    <property type="entry name" value="RHS repeat-associated core"/>
    <property type="match status" value="2"/>
</dbReference>
<dbReference type="InterPro" id="IPR036116">
    <property type="entry name" value="FN3_sf"/>
</dbReference>
<evidence type="ECO:0000256" key="1">
    <source>
        <dbReference type="ARBA" id="ARBA00022737"/>
    </source>
</evidence>
<evidence type="ECO:0000259" key="3">
    <source>
        <dbReference type="PROSITE" id="PS50853"/>
    </source>
</evidence>
<evidence type="ECO:0000313" key="4">
    <source>
        <dbReference type="EMBL" id="MBM7122136.1"/>
    </source>
</evidence>
<keyword evidence="5" id="KW-1185">Reference proteome</keyword>
<protein>
    <submittedName>
        <fullName evidence="4">RHS repeat protein</fullName>
    </submittedName>
</protein>
<dbReference type="Pfam" id="PF05593">
    <property type="entry name" value="RHS_repeat"/>
    <property type="match status" value="1"/>
</dbReference>
<dbReference type="InterPro" id="IPR031325">
    <property type="entry name" value="RHS_repeat"/>
</dbReference>
<dbReference type="InterPro" id="IPR003961">
    <property type="entry name" value="FN3_dom"/>
</dbReference>
<dbReference type="PROSITE" id="PS50853">
    <property type="entry name" value="FN3"/>
    <property type="match status" value="2"/>
</dbReference>
<sequence length="1763" mass="189073">MKRAFVAGGLLCLLGSVFAGHAIAAGAATVEPYQEYAKLIRVSEQVEPLTSDLFGESVNLYNGQTEFSNVDIDIPGNGGLPVQLRRRFSVVPLPANAAGIEPFGGFGNWDADVPYISGVFDAWYGWEKGSLGIVAARCSSAFMPATSSPLRLKDVFSGVSVHVPGRGDREVMQLSSSLYPTDGVTHLWTTREMDAFTCTPGTKNGYPGEGFVMRTSEEVTYTFDVGVTRNPGAVEASGTTRPRVKVYLLASRIEDRFGNWVSYSYDGSGKPLSITASDGRNITLTYTNGVITSAQVNDKQWTYQYQTYGTGGETQQRLSIVHLPDNSAWSYAYDADLKVYYSGWDGNTGRNCADQAPVATGNFTLHITHPSGALGDFGFVMQRHYRDGVSVRNCLTDMSGTEFSYHLGVSNYYDIYSLDSKVVSGAGIAAPMRWSYHYSDDVYSLISGTEPCSSCASTKTVEVTQPDGSRLAYRFGAVFAVNDGRLLGADTFSADGTKLRSETREYITTADMANQPFPSIYGILIGADDPAAGQIRPQKSIAITQNGDTFTHRVEAFNEWAQPTQVRRFSSLAGQQAFVENTSYVNDRTRWMLGLIERKTNGVTGEIIARSVYDSVTLLPVQRLEFERLTMGLGYNAQGLLTNVSDGNSRVTTLGNYKRGIPQLISYADNTSQSVVVNDDGKITQVTDQAASTTHYDYDAVGRLTSVIYPTGDAVTWTPKSTIYDFVTTAERGIGGGHWRRTVAKGDSRDVTYFDVMLRPILRDIYMASAPSSHVSSRTDFDWRGKKTFESYPGSGALDLASLGQGTFAAFDALGRPIRNWQDSELGQVVTATAYLPGGVRRFTGARGGVTDSYFQMFDQPSYETIVSVQAPEGVSQYIERDIYGNAMSITQGGSDGSLNRTLVYDAQKRLCRVSEPETGDRVMDYDGANNLWWSASGVLITGTGCGREQVAAAARTTRGYDEKNRLQSVQYPAGTESLAFTYTERGEPKTAVSGATRWTFGHNKLGLLTSETLAIDGFEWAIGYTFDANANLSSARYPDGRQVDYAPDALGRPTQVGSYAGSISYFPDGDVQAYVLGNGGQYLAQKNARGLVANFSYAKGGVLAISEDYTYDASANITSINDLAGGPRSRSMSYDGLNRLQSANALQLWGAESFSYDTLNNIRSMTLNGSVKTWRYSANNLLTSVTSGAETLQSFGYDNRGNTTNKNGVALTFDQADRLTSIQGYANYNYDAAGRRVKKRNGSNASVYYAYGRSGQLMFEFDPASAKTTDYFYLGKKLIAYSGLPTTRIAGQVEGVVVADPLASLKGWACLAGSNASIQVQLYVGSETGTYLGAYTANAASDSNIALRCRATGTAYRFDIALTDAMRIQYAAQALYVHGVSTSGDKALLAGSGAFQVPAWVLAPSPPARLDTVLAGDLSSLNVSWPSSLGATSYQLEQSFNGDGFTAVLNSSATSWSRNQPGDGRYAYRVRACSDKGCSAWTNSSTITVAHPPATPSSIQAPSSSSGNFTVQWASAAYATSYTLEQSANGGSWSAVYSGSLTQYAASVTATGSYGYRVKSCNATACSGYVTSNSVAVTIPPNAASSVAVSNGSLTGSYTVSWTGVSGASTYTLQEQVNGGGWSTVRADGVTNWSTSGRSAATYGYRVQACNAGGCGPWSATASLTVTLKPAIPSILGPADEVTVKRPNVGFTIVWSSSQGANNYQYEVVGYTSGTVTGTSVNIPLINAGAYAYRVRACGAGGSCSDWNERWVTVHVQGEVDP</sequence>
<dbReference type="Proteomes" id="UP001430065">
    <property type="component" value="Unassembled WGS sequence"/>
</dbReference>
<keyword evidence="1" id="KW-0677">Repeat</keyword>
<accession>A0ABS2JSZ3</accession>
<keyword evidence="2" id="KW-0732">Signal</keyword>
<organism evidence="4 5">
    <name type="scientific">Dyella kyungheensis</name>
    <dbReference type="NCBI Taxonomy" id="1242174"/>
    <lineage>
        <taxon>Bacteria</taxon>
        <taxon>Pseudomonadati</taxon>
        <taxon>Pseudomonadota</taxon>
        <taxon>Gammaproteobacteria</taxon>
        <taxon>Lysobacterales</taxon>
        <taxon>Rhodanobacteraceae</taxon>
        <taxon>Dyella</taxon>
    </lineage>
</organism>
<dbReference type="PANTHER" id="PTHR32305">
    <property type="match status" value="1"/>
</dbReference>
<dbReference type="SMART" id="SM00060">
    <property type="entry name" value="FN3"/>
    <property type="match status" value="4"/>
</dbReference>
<dbReference type="NCBIfam" id="TIGR01643">
    <property type="entry name" value="YD_repeat_2x"/>
    <property type="match status" value="1"/>
</dbReference>
<dbReference type="InterPro" id="IPR050708">
    <property type="entry name" value="T6SS_VgrG/RHS"/>
</dbReference>
<feature type="chain" id="PRO_5047250691" evidence="2">
    <location>
        <begin position="25"/>
        <end position="1763"/>
    </location>
</feature>
<feature type="domain" description="Fibronectin type-III" evidence="3">
    <location>
        <begin position="1584"/>
        <end position="1672"/>
    </location>
</feature>
<dbReference type="RefSeq" id="WP_204636568.1">
    <property type="nucleotide sequence ID" value="NZ_JADIKC010000005.1"/>
</dbReference>
<name>A0ABS2JSZ3_9GAMM</name>
<comment type="caution">
    <text evidence="4">The sequence shown here is derived from an EMBL/GenBank/DDBJ whole genome shotgun (WGS) entry which is preliminary data.</text>
</comment>
<dbReference type="PANTHER" id="PTHR32305:SF15">
    <property type="entry name" value="PROTEIN RHSA-RELATED"/>
    <property type="match status" value="1"/>
</dbReference>
<gene>
    <name evidence="4" type="ORF">ISP20_13305</name>
</gene>
<feature type="signal peptide" evidence="2">
    <location>
        <begin position="1"/>
        <end position="24"/>
    </location>
</feature>
<dbReference type="InterPro" id="IPR006530">
    <property type="entry name" value="YD"/>
</dbReference>
<proteinExistence type="predicted"/>
<evidence type="ECO:0000313" key="5">
    <source>
        <dbReference type="Proteomes" id="UP001430065"/>
    </source>
</evidence>
<dbReference type="Pfam" id="PF25023">
    <property type="entry name" value="TEN_YD-shell"/>
    <property type="match status" value="1"/>
</dbReference>
<dbReference type="InterPro" id="IPR056823">
    <property type="entry name" value="TEN-like_YD-shell"/>
</dbReference>
<feature type="domain" description="Fibronectin type-III" evidence="3">
    <location>
        <begin position="1407"/>
        <end position="1494"/>
    </location>
</feature>
<dbReference type="Gene3D" id="2.60.40.10">
    <property type="entry name" value="Immunoglobulins"/>
    <property type="match status" value="4"/>
</dbReference>
<reference evidence="4 5" key="1">
    <citation type="submission" date="2020-10" db="EMBL/GenBank/DDBJ databases">
        <title>Phylogeny of dyella-like bacteria.</title>
        <authorList>
            <person name="Fu J."/>
        </authorList>
    </citation>
    <scope>NUCLEOTIDE SEQUENCE [LARGE SCALE GENOMIC DNA]</scope>
    <source>
        <strain evidence="4 5">THG-B117</strain>
    </source>
</reference>
<dbReference type="InterPro" id="IPR013783">
    <property type="entry name" value="Ig-like_fold"/>
</dbReference>
<dbReference type="EMBL" id="JADIKC010000005">
    <property type="protein sequence ID" value="MBM7122136.1"/>
    <property type="molecule type" value="Genomic_DNA"/>
</dbReference>
<dbReference type="CDD" id="cd00063">
    <property type="entry name" value="FN3"/>
    <property type="match status" value="1"/>
</dbReference>